<keyword evidence="3" id="KW-1185">Reference proteome</keyword>
<evidence type="ECO:0000313" key="3">
    <source>
        <dbReference type="Proteomes" id="UP000799757"/>
    </source>
</evidence>
<reference evidence="2" key="1">
    <citation type="journal article" date="2020" name="Stud. Mycol.">
        <title>101 Dothideomycetes genomes: a test case for predicting lifestyles and emergence of pathogens.</title>
        <authorList>
            <person name="Haridas S."/>
            <person name="Albert R."/>
            <person name="Binder M."/>
            <person name="Bloem J."/>
            <person name="Labutti K."/>
            <person name="Salamov A."/>
            <person name="Andreopoulos B."/>
            <person name="Baker S."/>
            <person name="Barry K."/>
            <person name="Bills G."/>
            <person name="Bluhm B."/>
            <person name="Cannon C."/>
            <person name="Castanera R."/>
            <person name="Culley D."/>
            <person name="Daum C."/>
            <person name="Ezra D."/>
            <person name="Gonzalez J."/>
            <person name="Henrissat B."/>
            <person name="Kuo A."/>
            <person name="Liang C."/>
            <person name="Lipzen A."/>
            <person name="Lutzoni F."/>
            <person name="Magnuson J."/>
            <person name="Mondo S."/>
            <person name="Nolan M."/>
            <person name="Ohm R."/>
            <person name="Pangilinan J."/>
            <person name="Park H.-J."/>
            <person name="Ramirez L."/>
            <person name="Alfaro M."/>
            <person name="Sun H."/>
            <person name="Tritt A."/>
            <person name="Yoshinaga Y."/>
            <person name="Zwiers L.-H."/>
            <person name="Turgeon B."/>
            <person name="Goodwin S."/>
            <person name="Spatafora J."/>
            <person name="Crous P."/>
            <person name="Grigoriev I."/>
        </authorList>
    </citation>
    <scope>NUCLEOTIDE SEQUENCE</scope>
    <source>
        <strain evidence="2">CBS 109.77</strain>
    </source>
</reference>
<organism evidence="2 3">
    <name type="scientific">Melanomma pulvis-pyrius CBS 109.77</name>
    <dbReference type="NCBI Taxonomy" id="1314802"/>
    <lineage>
        <taxon>Eukaryota</taxon>
        <taxon>Fungi</taxon>
        <taxon>Dikarya</taxon>
        <taxon>Ascomycota</taxon>
        <taxon>Pezizomycotina</taxon>
        <taxon>Dothideomycetes</taxon>
        <taxon>Pleosporomycetidae</taxon>
        <taxon>Pleosporales</taxon>
        <taxon>Melanommataceae</taxon>
        <taxon>Melanomma</taxon>
    </lineage>
</organism>
<name>A0A6A6XA10_9PLEO</name>
<dbReference type="OrthoDB" id="7984201at2759"/>
<gene>
    <name evidence="2" type="ORF">K505DRAFT_325698</name>
</gene>
<protein>
    <submittedName>
        <fullName evidence="2">Uncharacterized protein</fullName>
    </submittedName>
</protein>
<proteinExistence type="predicted"/>
<feature type="coiled-coil region" evidence="1">
    <location>
        <begin position="77"/>
        <end position="108"/>
    </location>
</feature>
<evidence type="ECO:0000256" key="1">
    <source>
        <dbReference type="SAM" id="Coils"/>
    </source>
</evidence>
<sequence length="595" mass="67997">MFALFASQKVSIAHQHHTLLPPYMAVMPPSRAYVPSAAVLRALSRPIAPRCPLLPRLPTQFIRGKRKVAKPEVDEDARQARQMKVLQRRLLEKAKEEAKERQAKMAERPPLPTDTMDEMGMPEISWWEQDLDKPGKPMTLISRIATRADFDKHQKTAAMMEERDRNPNYDDAELNKRLMDDLIANPNFADLTEALQAIKATIKTKEEKAELERKVAEDMEPTEKELQAMSKMAIDGALQELLEDPDLVEYQQDVRDVREKLPEGGDLDTPEFVEAMEDLEKKLEGNEAYQLKLEKWRKEQQDNGGGMSEEMRKIEAMLDAEEAAVDMEDPDANVPENMEDLLYQMRELLSAMNDDKSKELRTEIDALMQEDPEAQESPEEEEKELDFDFLVNEINKIRDNPPPAPESSDIEVVDPDLEAKVDRIMEDPQLIEKLAYINKMIKAQKKSLINPDIESPPDPLTLSDAETTTLEARLKIAENDPEHIAALRSLRINLLPPFSVSPALRSLNQALKIAYCCSNDGVRRILWRSYFKARSLPTLLQNMPDDAWDMMYYSQAVKWEGNENRENHLRIILADLRSVGKDGPPTHPSTLRKGS</sequence>
<dbReference type="EMBL" id="MU001942">
    <property type="protein sequence ID" value="KAF2793101.1"/>
    <property type="molecule type" value="Genomic_DNA"/>
</dbReference>
<dbReference type="Proteomes" id="UP000799757">
    <property type="component" value="Unassembled WGS sequence"/>
</dbReference>
<dbReference type="AlphaFoldDB" id="A0A6A6XA10"/>
<accession>A0A6A6XA10</accession>
<evidence type="ECO:0000313" key="2">
    <source>
        <dbReference type="EMBL" id="KAF2793101.1"/>
    </source>
</evidence>
<keyword evidence="1" id="KW-0175">Coiled coil</keyword>